<evidence type="ECO:0000256" key="3">
    <source>
        <dbReference type="SAM" id="SignalP"/>
    </source>
</evidence>
<reference evidence="5" key="1">
    <citation type="journal article" date="2023" name="Mol. Phylogenet. Evol.">
        <title>Genome-scale phylogeny and comparative genomics of the fungal order Sordariales.</title>
        <authorList>
            <person name="Hensen N."/>
            <person name="Bonometti L."/>
            <person name="Westerberg I."/>
            <person name="Brannstrom I.O."/>
            <person name="Guillou S."/>
            <person name="Cros-Aarteil S."/>
            <person name="Calhoun S."/>
            <person name="Haridas S."/>
            <person name="Kuo A."/>
            <person name="Mondo S."/>
            <person name="Pangilinan J."/>
            <person name="Riley R."/>
            <person name="LaButti K."/>
            <person name="Andreopoulos B."/>
            <person name="Lipzen A."/>
            <person name="Chen C."/>
            <person name="Yan M."/>
            <person name="Daum C."/>
            <person name="Ng V."/>
            <person name="Clum A."/>
            <person name="Steindorff A."/>
            <person name="Ohm R.A."/>
            <person name="Martin F."/>
            <person name="Silar P."/>
            <person name="Natvig D.O."/>
            <person name="Lalanne C."/>
            <person name="Gautier V."/>
            <person name="Ament-Velasquez S.L."/>
            <person name="Kruys A."/>
            <person name="Hutchinson M.I."/>
            <person name="Powell A.J."/>
            <person name="Barry K."/>
            <person name="Miller A.N."/>
            <person name="Grigoriev I.V."/>
            <person name="Debuchy R."/>
            <person name="Gladieux P."/>
            <person name="Hiltunen Thoren M."/>
            <person name="Johannesson H."/>
        </authorList>
    </citation>
    <scope>NUCLEOTIDE SEQUENCE</scope>
    <source>
        <strain evidence="5">CBS 508.74</strain>
    </source>
</reference>
<protein>
    <submittedName>
        <fullName evidence="5">Di-copper centre-containing protein</fullName>
    </submittedName>
</protein>
<reference evidence="5" key="2">
    <citation type="submission" date="2023-05" db="EMBL/GenBank/DDBJ databases">
        <authorList>
            <consortium name="Lawrence Berkeley National Laboratory"/>
            <person name="Steindorff A."/>
            <person name="Hensen N."/>
            <person name="Bonometti L."/>
            <person name="Westerberg I."/>
            <person name="Brannstrom I.O."/>
            <person name="Guillou S."/>
            <person name="Cros-Aarteil S."/>
            <person name="Calhoun S."/>
            <person name="Haridas S."/>
            <person name="Kuo A."/>
            <person name="Mondo S."/>
            <person name="Pangilinan J."/>
            <person name="Riley R."/>
            <person name="Labutti K."/>
            <person name="Andreopoulos B."/>
            <person name="Lipzen A."/>
            <person name="Chen C."/>
            <person name="Yanf M."/>
            <person name="Daum C."/>
            <person name="Ng V."/>
            <person name="Clum A."/>
            <person name="Ohm R."/>
            <person name="Martin F."/>
            <person name="Silar P."/>
            <person name="Natvig D."/>
            <person name="Lalanne C."/>
            <person name="Gautier V."/>
            <person name="Ament-Velasquez S.L."/>
            <person name="Kruys A."/>
            <person name="Hutchinson M.I."/>
            <person name="Powell A.J."/>
            <person name="Barry K."/>
            <person name="Miller A.N."/>
            <person name="Grigoriev I.V."/>
            <person name="Debuchy R."/>
            <person name="Gladieux P."/>
            <person name="Thoren M.H."/>
            <person name="Johannesson H."/>
        </authorList>
    </citation>
    <scope>NUCLEOTIDE SEQUENCE</scope>
    <source>
        <strain evidence="5">CBS 508.74</strain>
    </source>
</reference>
<feature type="domain" description="Tyrosinase copper-binding" evidence="4">
    <location>
        <begin position="336"/>
        <end position="347"/>
    </location>
</feature>
<organism evidence="5 6">
    <name type="scientific">Canariomyces notabilis</name>
    <dbReference type="NCBI Taxonomy" id="2074819"/>
    <lineage>
        <taxon>Eukaryota</taxon>
        <taxon>Fungi</taxon>
        <taxon>Dikarya</taxon>
        <taxon>Ascomycota</taxon>
        <taxon>Pezizomycotina</taxon>
        <taxon>Sordariomycetes</taxon>
        <taxon>Sordariomycetidae</taxon>
        <taxon>Sordariales</taxon>
        <taxon>Chaetomiaceae</taxon>
        <taxon>Canariomyces</taxon>
    </lineage>
</organism>
<dbReference type="Pfam" id="PF00264">
    <property type="entry name" value="Tyrosinase"/>
    <property type="match status" value="1"/>
</dbReference>
<evidence type="ECO:0000313" key="6">
    <source>
        <dbReference type="Proteomes" id="UP001302812"/>
    </source>
</evidence>
<feature type="signal peptide" evidence="3">
    <location>
        <begin position="1"/>
        <end position="21"/>
    </location>
</feature>
<keyword evidence="6" id="KW-1185">Reference proteome</keyword>
<evidence type="ECO:0000256" key="2">
    <source>
        <dbReference type="ARBA" id="ARBA00023002"/>
    </source>
</evidence>
<evidence type="ECO:0000313" key="5">
    <source>
        <dbReference type="EMBL" id="KAK4108287.1"/>
    </source>
</evidence>
<dbReference type="InterPro" id="IPR002227">
    <property type="entry name" value="Tyrosinase_Cu-bd"/>
</dbReference>
<dbReference type="PANTHER" id="PTHR11474">
    <property type="entry name" value="TYROSINASE FAMILY MEMBER"/>
    <property type="match status" value="1"/>
</dbReference>
<feature type="chain" id="PRO_5043047246" evidence="3">
    <location>
        <begin position="22"/>
        <end position="426"/>
    </location>
</feature>
<dbReference type="Proteomes" id="UP001302812">
    <property type="component" value="Unassembled WGS sequence"/>
</dbReference>
<keyword evidence="3" id="KW-0732">Signal</keyword>
<dbReference type="Gene3D" id="1.10.1280.10">
    <property type="entry name" value="Di-copper center containing domain from catechol oxidase"/>
    <property type="match status" value="1"/>
</dbReference>
<dbReference type="InterPro" id="IPR008922">
    <property type="entry name" value="Di-copper_centre_dom_sf"/>
</dbReference>
<sequence>MPTSWTTLVLPSLLFGAGAVAVADPATVAGSYAANVKVLRNGIYPLDVVDEIEVATRPKVEAFLAKKVAAGTNNNCTLANAAVRREWSDLSVAEREEYVKAVQCLMKLPARAPKDKFPGAISRFDDFVAYHMTHAMELHDNYHLFPAHKHFVWVYEKALRDECGYKGYQPYMNYDRYARDPINSPMFNGNSSSMGGNGEPDPNYKGVAQPGRTPNIIASGGGGGCVKSGPFSDMVVSLGPTSMASYRNLPKNPRADGTGANPRCLRRDINRNAAMGATADHAYKLLTQSKDINTFYNTLLGSPVPKGDPYPWGIHTAGHYIHAVDPGGDAATSPGDPVFYFHHGALDRLWWLWQMQDPDNRLNAVPMVGNVGHGGHGGMKAKRQGRVTDPTKMQIDLAWLTDKPIPLMEAHDQLGSNGGQYCYIYI</sequence>
<dbReference type="PANTHER" id="PTHR11474:SF125">
    <property type="entry name" value="N-ACETYL-6-HYDROXYTRYPTOPHAN OXIDASE IVOB-RELATED"/>
    <property type="match status" value="1"/>
</dbReference>
<name>A0AAN6QDL8_9PEZI</name>
<dbReference type="EMBL" id="MU853364">
    <property type="protein sequence ID" value="KAK4108287.1"/>
    <property type="molecule type" value="Genomic_DNA"/>
</dbReference>
<dbReference type="GO" id="GO:0046872">
    <property type="term" value="F:metal ion binding"/>
    <property type="evidence" value="ECO:0007669"/>
    <property type="project" value="UniProtKB-KW"/>
</dbReference>
<dbReference type="GeneID" id="89938021"/>
<dbReference type="GO" id="GO:0016491">
    <property type="term" value="F:oxidoreductase activity"/>
    <property type="evidence" value="ECO:0007669"/>
    <property type="project" value="UniProtKB-KW"/>
</dbReference>
<keyword evidence="2" id="KW-0560">Oxidoreductase</keyword>
<comment type="caution">
    <text evidence="5">The sequence shown here is derived from an EMBL/GenBank/DDBJ whole genome shotgun (WGS) entry which is preliminary data.</text>
</comment>
<accession>A0AAN6QDL8</accession>
<evidence type="ECO:0000259" key="4">
    <source>
        <dbReference type="PROSITE" id="PS00498"/>
    </source>
</evidence>
<dbReference type="SUPFAM" id="SSF48056">
    <property type="entry name" value="Di-copper centre-containing domain"/>
    <property type="match status" value="1"/>
</dbReference>
<keyword evidence="1" id="KW-0479">Metal-binding</keyword>
<gene>
    <name evidence="5" type="ORF">N656DRAFT_771902</name>
</gene>
<dbReference type="RefSeq" id="XP_064665857.1">
    <property type="nucleotide sequence ID" value="XM_064813896.1"/>
</dbReference>
<dbReference type="AlphaFoldDB" id="A0AAN6QDL8"/>
<proteinExistence type="predicted"/>
<dbReference type="PROSITE" id="PS00498">
    <property type="entry name" value="TYROSINASE_2"/>
    <property type="match status" value="1"/>
</dbReference>
<dbReference type="InterPro" id="IPR050316">
    <property type="entry name" value="Tyrosinase/Hemocyanin"/>
</dbReference>
<evidence type="ECO:0000256" key="1">
    <source>
        <dbReference type="ARBA" id="ARBA00022723"/>
    </source>
</evidence>